<organism evidence="2 3">
    <name type="scientific">Umbelopsis vinacea</name>
    <dbReference type="NCBI Taxonomy" id="44442"/>
    <lineage>
        <taxon>Eukaryota</taxon>
        <taxon>Fungi</taxon>
        <taxon>Fungi incertae sedis</taxon>
        <taxon>Mucoromycota</taxon>
        <taxon>Mucoromycotina</taxon>
        <taxon>Umbelopsidomycetes</taxon>
        <taxon>Umbelopsidales</taxon>
        <taxon>Umbelopsidaceae</taxon>
        <taxon>Umbelopsis</taxon>
    </lineage>
</organism>
<dbReference type="Pfam" id="PF08229">
    <property type="entry name" value="SHR3_chaperone"/>
    <property type="match status" value="1"/>
</dbReference>
<feature type="transmembrane region" description="Helical" evidence="1">
    <location>
        <begin position="146"/>
        <end position="169"/>
    </location>
</feature>
<keyword evidence="1" id="KW-0472">Membrane</keyword>
<protein>
    <submittedName>
        <fullName evidence="2">Uncharacterized protein</fullName>
    </submittedName>
</protein>
<keyword evidence="1" id="KW-0812">Transmembrane</keyword>
<proteinExistence type="predicted"/>
<name>A0A8H7Q0W9_9FUNG</name>
<gene>
    <name evidence="2" type="ORF">INT44_009058</name>
</gene>
<comment type="caution">
    <text evidence="2">The sequence shown here is derived from an EMBL/GenBank/DDBJ whole genome shotgun (WGS) entry which is preliminary data.</text>
</comment>
<feature type="transmembrane region" description="Helical" evidence="1">
    <location>
        <begin position="90"/>
        <end position="110"/>
    </location>
</feature>
<dbReference type="OrthoDB" id="5229808at2759"/>
<evidence type="ECO:0000256" key="1">
    <source>
        <dbReference type="SAM" id="Phobius"/>
    </source>
</evidence>
<dbReference type="EMBL" id="JAEPRA010000006">
    <property type="protein sequence ID" value="KAG2184047.1"/>
    <property type="molecule type" value="Genomic_DNA"/>
</dbReference>
<feature type="transmembrane region" description="Helical" evidence="1">
    <location>
        <begin position="64"/>
        <end position="83"/>
    </location>
</feature>
<keyword evidence="3" id="KW-1185">Reference proteome</keyword>
<dbReference type="SMART" id="SM00786">
    <property type="entry name" value="SHR3_chaperone"/>
    <property type="match status" value="1"/>
</dbReference>
<evidence type="ECO:0000313" key="3">
    <source>
        <dbReference type="Proteomes" id="UP000612746"/>
    </source>
</evidence>
<dbReference type="AlphaFoldDB" id="A0A8H7Q0W9"/>
<evidence type="ECO:0000313" key="2">
    <source>
        <dbReference type="EMBL" id="KAG2184047.1"/>
    </source>
</evidence>
<sequence length="187" mass="20236">MPGEYMQTIKVALAFIGSSFIAGMVWSDWIYDYPVLQHQAGAVEAAAEHYYRRAMVGGTNYERLPLIPVMLAVIGLSAGLTLMEEHNIMFDGVCTLALIMGISTYSTSIAPGLKSLAETGVKGMTSAEDAQSLFDITTKIAAGNTIILYIAGGIALLQFIHFVLLKVWVNKERKAALQEGASKKKSE</sequence>
<dbReference type="Proteomes" id="UP000612746">
    <property type="component" value="Unassembled WGS sequence"/>
</dbReference>
<accession>A0A8H7Q0W9</accession>
<reference evidence="2" key="1">
    <citation type="submission" date="2020-12" db="EMBL/GenBank/DDBJ databases">
        <title>Metabolic potential, ecology and presence of endohyphal bacteria is reflected in genomic diversity of Mucoromycotina.</title>
        <authorList>
            <person name="Muszewska A."/>
            <person name="Okrasinska A."/>
            <person name="Steczkiewicz K."/>
            <person name="Drgas O."/>
            <person name="Orlowska M."/>
            <person name="Perlinska-Lenart U."/>
            <person name="Aleksandrzak-Piekarczyk T."/>
            <person name="Szatraj K."/>
            <person name="Zielenkiewicz U."/>
            <person name="Pilsyk S."/>
            <person name="Malc E."/>
            <person name="Mieczkowski P."/>
            <person name="Kruszewska J.S."/>
            <person name="Biernat P."/>
            <person name="Pawlowska J."/>
        </authorList>
    </citation>
    <scope>NUCLEOTIDE SEQUENCE</scope>
    <source>
        <strain evidence="2">WA0000051536</strain>
    </source>
</reference>
<feature type="transmembrane region" description="Helical" evidence="1">
    <location>
        <begin position="12"/>
        <end position="31"/>
    </location>
</feature>
<dbReference type="InterPro" id="IPR013248">
    <property type="entry name" value="Psh3/Shr3"/>
</dbReference>
<keyword evidence="1" id="KW-1133">Transmembrane helix</keyword>